<keyword evidence="5" id="KW-0472">Membrane</keyword>
<keyword evidence="7" id="KW-0449">Lipoprotein</keyword>
<dbReference type="SUPFAM" id="SSF53474">
    <property type="entry name" value="alpha/beta-Hydrolases"/>
    <property type="match status" value="1"/>
</dbReference>
<dbReference type="Proteomes" id="UP001642260">
    <property type="component" value="Unassembled WGS sequence"/>
</dbReference>
<evidence type="ECO:0000256" key="7">
    <source>
        <dbReference type="ARBA" id="ARBA00023288"/>
    </source>
</evidence>
<organism evidence="11 12">
    <name type="scientific">Eruca vesicaria subsp. sativa</name>
    <name type="common">Garden rocket</name>
    <name type="synonym">Eruca sativa</name>
    <dbReference type="NCBI Taxonomy" id="29727"/>
    <lineage>
        <taxon>Eukaryota</taxon>
        <taxon>Viridiplantae</taxon>
        <taxon>Streptophyta</taxon>
        <taxon>Embryophyta</taxon>
        <taxon>Tracheophyta</taxon>
        <taxon>Spermatophyta</taxon>
        <taxon>Magnoliopsida</taxon>
        <taxon>eudicotyledons</taxon>
        <taxon>Gunneridae</taxon>
        <taxon>Pentapetalae</taxon>
        <taxon>rosids</taxon>
        <taxon>malvids</taxon>
        <taxon>Brassicales</taxon>
        <taxon>Brassicaceae</taxon>
        <taxon>Brassiceae</taxon>
        <taxon>Eruca</taxon>
    </lineage>
</organism>
<evidence type="ECO:0000256" key="1">
    <source>
        <dbReference type="ARBA" id="ARBA00004236"/>
    </source>
</evidence>
<name>A0ABC8KGG6_ERUVS</name>
<keyword evidence="4" id="KW-0378">Hydrolase</keyword>
<dbReference type="AlphaFoldDB" id="A0ABC8KGG6"/>
<dbReference type="GO" id="GO:0005886">
    <property type="term" value="C:plasma membrane"/>
    <property type="evidence" value="ECO:0007669"/>
    <property type="project" value="UniProtKB-SubCell"/>
</dbReference>
<sequence>MGCMFSHLAAKFAFFPPSPPTYHVTKTPEGKLSAVSSSTSSTFPAAGDSSLDVRVVKTRRGNKVTAFYLRNPNARLTLLYSHGNAADLGQLFDLFVQLKVNLRVNLMGYDYSGYGASTGKPSEYNTYADIEAVYECLQTEYGVGQEDLILYGQSVGSGPTLHLASKLPRLRGVVLHSGILSGLRVLCHVKFKFCCDIYSNINKIKKVKCPVLVIHGTEDDVVNWLHGNRLWKMAKEPYEPLWIKGGGHCNLEIYPEYIRHLYQFIQDMENTTTKSRLKKIWQDIRRRDESKGCCSFGQCRPKCPRCPKPSCGECGCCKCSCPSLKGCFSCCKKPSCGSSSCCKCSCLSLKRCFSCCKKPSCVSSCYFPKFKCCSCFGKPSCPKCSCWKCLKCPESECRQSCCCAGCFSWLCCCGGGRRKEGETRGGTTVAKS</sequence>
<gene>
    <name evidence="11" type="ORF">ERUC_LOCUS22767</name>
</gene>
<keyword evidence="3" id="KW-1003">Cell membrane</keyword>
<keyword evidence="12" id="KW-1185">Reference proteome</keyword>
<dbReference type="GO" id="GO:0012505">
    <property type="term" value="C:endomembrane system"/>
    <property type="evidence" value="ECO:0007669"/>
    <property type="project" value="UniProtKB-SubCell"/>
</dbReference>
<evidence type="ECO:0000313" key="12">
    <source>
        <dbReference type="Proteomes" id="UP001642260"/>
    </source>
</evidence>
<evidence type="ECO:0000313" key="11">
    <source>
        <dbReference type="EMBL" id="CAH8357012.1"/>
    </source>
</evidence>
<evidence type="ECO:0000256" key="5">
    <source>
        <dbReference type="ARBA" id="ARBA00023136"/>
    </source>
</evidence>
<evidence type="ECO:0000256" key="4">
    <source>
        <dbReference type="ARBA" id="ARBA00022801"/>
    </source>
</evidence>
<evidence type="ECO:0000256" key="8">
    <source>
        <dbReference type="ARBA" id="ARBA00037868"/>
    </source>
</evidence>
<dbReference type="PANTHER" id="PTHR12277">
    <property type="entry name" value="ALPHA/BETA HYDROLASE DOMAIN-CONTAINING PROTEIN"/>
    <property type="match status" value="1"/>
</dbReference>
<dbReference type="EC" id="3.1.2.22" evidence="2"/>
<evidence type="ECO:0000256" key="6">
    <source>
        <dbReference type="ARBA" id="ARBA00023139"/>
    </source>
</evidence>
<dbReference type="Gene3D" id="3.40.50.1820">
    <property type="entry name" value="alpha/beta hydrolase"/>
    <property type="match status" value="1"/>
</dbReference>
<dbReference type="InterPro" id="IPR029058">
    <property type="entry name" value="AB_hydrolase_fold"/>
</dbReference>
<keyword evidence="6" id="KW-0564">Palmitate</keyword>
<evidence type="ECO:0000256" key="10">
    <source>
        <dbReference type="ARBA" id="ARBA00047337"/>
    </source>
</evidence>
<comment type="caution">
    <text evidence="11">The sequence shown here is derived from an EMBL/GenBank/DDBJ whole genome shotgun (WGS) entry which is preliminary data.</text>
</comment>
<dbReference type="PANTHER" id="PTHR12277:SF190">
    <property type="entry name" value="SERINE AMINOPEPTIDASE S33 DOMAIN-CONTAINING PROTEIN"/>
    <property type="match status" value="1"/>
</dbReference>
<protein>
    <recommendedName>
        <fullName evidence="2">palmitoyl-protein hydrolase</fullName>
        <ecNumber evidence="2">3.1.2.22</ecNumber>
    </recommendedName>
</protein>
<proteinExistence type="inferred from homology"/>
<comment type="similarity">
    <text evidence="9">Belongs to the AB hydrolase superfamily. ABHD17 family.</text>
</comment>
<dbReference type="GO" id="GO:0008474">
    <property type="term" value="F:palmitoyl-(protein) hydrolase activity"/>
    <property type="evidence" value="ECO:0007669"/>
    <property type="project" value="UniProtKB-EC"/>
</dbReference>
<comment type="subcellular location">
    <subcellularLocation>
        <location evidence="1">Cell membrane</location>
    </subcellularLocation>
    <subcellularLocation>
        <location evidence="8">Endomembrane system</location>
        <topology evidence="8">Lipid-anchor</topology>
    </subcellularLocation>
</comment>
<evidence type="ECO:0000256" key="3">
    <source>
        <dbReference type="ARBA" id="ARBA00022475"/>
    </source>
</evidence>
<evidence type="ECO:0000256" key="2">
    <source>
        <dbReference type="ARBA" id="ARBA00012423"/>
    </source>
</evidence>
<evidence type="ECO:0000256" key="9">
    <source>
        <dbReference type="ARBA" id="ARBA00038397"/>
    </source>
</evidence>
<reference evidence="11 12" key="1">
    <citation type="submission" date="2022-03" db="EMBL/GenBank/DDBJ databases">
        <authorList>
            <person name="Macdonald S."/>
            <person name="Ahmed S."/>
            <person name="Newling K."/>
        </authorList>
    </citation>
    <scope>NUCLEOTIDE SEQUENCE [LARGE SCALE GENOMIC DNA]</scope>
</reference>
<accession>A0ABC8KGG6</accession>
<dbReference type="FunFam" id="3.40.50.1820:FF:000008">
    <property type="entry name" value="Alpha/beta hydrolase domain-containing protein 17B"/>
    <property type="match status" value="1"/>
</dbReference>
<dbReference type="PROSITE" id="PS00198">
    <property type="entry name" value="4FE4S_FER_1"/>
    <property type="match status" value="1"/>
</dbReference>
<comment type="catalytic activity">
    <reaction evidence="10">
        <text>S-hexadecanoyl-L-cysteinyl-[protein] + H2O = L-cysteinyl-[protein] + hexadecanoate + H(+)</text>
        <dbReference type="Rhea" id="RHEA:19233"/>
        <dbReference type="Rhea" id="RHEA-COMP:10131"/>
        <dbReference type="Rhea" id="RHEA-COMP:11032"/>
        <dbReference type="ChEBI" id="CHEBI:7896"/>
        <dbReference type="ChEBI" id="CHEBI:15377"/>
        <dbReference type="ChEBI" id="CHEBI:15378"/>
        <dbReference type="ChEBI" id="CHEBI:29950"/>
        <dbReference type="ChEBI" id="CHEBI:74151"/>
        <dbReference type="EC" id="3.1.2.22"/>
    </reaction>
</comment>
<dbReference type="EMBL" id="CAKOAT010226043">
    <property type="protein sequence ID" value="CAH8357012.1"/>
    <property type="molecule type" value="Genomic_DNA"/>
</dbReference>
<dbReference type="InterPro" id="IPR017900">
    <property type="entry name" value="4Fe4S_Fe_S_CS"/>
</dbReference>